<evidence type="ECO:0000259" key="1">
    <source>
        <dbReference type="Pfam" id="PF03205"/>
    </source>
</evidence>
<dbReference type="Pfam" id="PF02391">
    <property type="entry name" value="MoaE"/>
    <property type="match status" value="1"/>
</dbReference>
<gene>
    <name evidence="2" type="ORF">Metlim_2887</name>
</gene>
<dbReference type="AlphaFoldDB" id="H1YXY6"/>
<dbReference type="Proteomes" id="UP000005741">
    <property type="component" value="Chromosome"/>
</dbReference>
<sequence length="263" mass="29391">MKIIHIAGYSNSGKTVLIKKLVKILEDKYPGKTGVIKHLGHHTYDLNPGKDMTGHFENGAKFVAGIDSNKSVTYSGENDLYKILGHYSDAGIKYAVIEGFKKFSFRKVCLGELNAENCILKNPDVSEIVKSLDRFDDFFTMQGIIRDLKENTELPKTGCIITFNGIVREITGEEKTPFLEFNDTDKLKRIISGVTEDIKSRKGILGARIHHNSGRINAGDDITYIAVAAEHRVEGFAAVQNAIDRIKSELHDGENRIQKFTYP</sequence>
<dbReference type="InterPro" id="IPR027417">
    <property type="entry name" value="P-loop_NTPase"/>
</dbReference>
<dbReference type="PANTHER" id="PTHR40072:SF1">
    <property type="entry name" value="MOLYBDOPTERIN-GUANINE DINUCLEOTIDE BIOSYNTHESIS ADAPTER PROTEIN"/>
    <property type="match status" value="1"/>
</dbReference>
<dbReference type="SUPFAM" id="SSF54690">
    <property type="entry name" value="Molybdopterin synthase subunit MoaE"/>
    <property type="match status" value="1"/>
</dbReference>
<dbReference type="InParanoid" id="H1YXY6"/>
<proteinExistence type="predicted"/>
<dbReference type="EMBL" id="CM001436">
    <property type="protein sequence ID" value="EHQ36921.1"/>
    <property type="molecule type" value="Genomic_DNA"/>
</dbReference>
<dbReference type="PANTHER" id="PTHR40072">
    <property type="entry name" value="MOLYBDOPTERIN-GUANINE DINUCLEOTIDE BIOSYNTHESIS ADAPTER PROTEIN-RELATED"/>
    <property type="match status" value="1"/>
</dbReference>
<dbReference type="NCBIfam" id="TIGR00176">
    <property type="entry name" value="mobB"/>
    <property type="match status" value="1"/>
</dbReference>
<protein>
    <submittedName>
        <fullName evidence="2">Molybdopterin synthase subunit MoaE</fullName>
    </submittedName>
</protein>
<dbReference type="OrthoDB" id="45235at2157"/>
<feature type="domain" description="Molybdopterin-guanine dinucleotide biosynthesis protein B (MobB)" evidence="1">
    <location>
        <begin position="3"/>
        <end position="113"/>
    </location>
</feature>
<dbReference type="HOGENOM" id="CLU_088141_0_0_2"/>
<dbReference type="Gene3D" id="3.40.50.300">
    <property type="entry name" value="P-loop containing nucleotide triphosphate hydrolases"/>
    <property type="match status" value="1"/>
</dbReference>
<reference evidence="2 3" key="1">
    <citation type="submission" date="2011-10" db="EMBL/GenBank/DDBJ databases">
        <title>The Improved High-Quality Draft genome of Methanoplanus limicola DSM 2279.</title>
        <authorList>
            <consortium name="US DOE Joint Genome Institute (JGI-PGF)"/>
            <person name="Lucas S."/>
            <person name="Copeland A."/>
            <person name="Lapidus A."/>
            <person name="Glavina del Rio T."/>
            <person name="Dalin E."/>
            <person name="Tice H."/>
            <person name="Bruce D."/>
            <person name="Goodwin L."/>
            <person name="Pitluck S."/>
            <person name="Peters L."/>
            <person name="Mikhailova N."/>
            <person name="Lu M."/>
            <person name="Kyrpides N."/>
            <person name="Mavromatis K."/>
            <person name="Ivanova N."/>
            <person name="Markowitz V."/>
            <person name="Cheng J.-F."/>
            <person name="Hugenholtz P."/>
            <person name="Woyke T."/>
            <person name="Wu D."/>
            <person name="Wirth R."/>
            <person name="Brambilla E.-M."/>
            <person name="Klenk H.-P."/>
            <person name="Eisen J.A."/>
        </authorList>
    </citation>
    <scope>NUCLEOTIDE SEQUENCE [LARGE SCALE GENOMIC DNA]</scope>
    <source>
        <strain evidence="2 3">DSM 2279</strain>
    </source>
</reference>
<dbReference type="GO" id="GO:0005525">
    <property type="term" value="F:GTP binding"/>
    <property type="evidence" value="ECO:0007669"/>
    <property type="project" value="InterPro"/>
</dbReference>
<dbReference type="Pfam" id="PF03205">
    <property type="entry name" value="MobB"/>
    <property type="match status" value="1"/>
</dbReference>
<dbReference type="FunCoup" id="H1YXY6">
    <property type="interactions" value="1"/>
</dbReference>
<keyword evidence="3" id="KW-1185">Reference proteome</keyword>
<evidence type="ECO:0000313" key="3">
    <source>
        <dbReference type="Proteomes" id="UP000005741"/>
    </source>
</evidence>
<name>H1YXY6_9EURY</name>
<dbReference type="InterPro" id="IPR004435">
    <property type="entry name" value="MobB_dom"/>
</dbReference>
<dbReference type="InterPro" id="IPR036563">
    <property type="entry name" value="MoaE_sf"/>
</dbReference>
<dbReference type="GO" id="GO:0006777">
    <property type="term" value="P:Mo-molybdopterin cofactor biosynthetic process"/>
    <property type="evidence" value="ECO:0007669"/>
    <property type="project" value="InterPro"/>
</dbReference>
<dbReference type="InterPro" id="IPR003448">
    <property type="entry name" value="Mopterin_biosynth_MoaE"/>
</dbReference>
<dbReference type="RefSeq" id="WP_004079640.1">
    <property type="nucleotide sequence ID" value="NZ_CM001436.1"/>
</dbReference>
<dbReference type="SUPFAM" id="SSF52540">
    <property type="entry name" value="P-loop containing nucleoside triphosphate hydrolases"/>
    <property type="match status" value="1"/>
</dbReference>
<evidence type="ECO:0000313" key="2">
    <source>
        <dbReference type="EMBL" id="EHQ36921.1"/>
    </source>
</evidence>
<dbReference type="InterPro" id="IPR052539">
    <property type="entry name" value="MGD_biosynthesis_adapter"/>
</dbReference>
<accession>H1YXY6</accession>
<dbReference type="STRING" id="937775.Metlim_2887"/>
<organism evidence="2 3">
    <name type="scientific">Methanoplanus limicola DSM 2279</name>
    <dbReference type="NCBI Taxonomy" id="937775"/>
    <lineage>
        <taxon>Archaea</taxon>
        <taxon>Methanobacteriati</taxon>
        <taxon>Methanobacteriota</taxon>
        <taxon>Stenosarchaea group</taxon>
        <taxon>Methanomicrobia</taxon>
        <taxon>Methanomicrobiales</taxon>
        <taxon>Methanomicrobiaceae</taxon>
        <taxon>Methanoplanus</taxon>
    </lineage>
</organism>